<accession>A0A372ZN61</accession>
<proteinExistence type="predicted"/>
<evidence type="ECO:0000259" key="2">
    <source>
        <dbReference type="Pfam" id="PF00326"/>
    </source>
</evidence>
<evidence type="ECO:0000313" key="3">
    <source>
        <dbReference type="EMBL" id="RGD57318.1"/>
    </source>
</evidence>
<evidence type="ECO:0000256" key="1">
    <source>
        <dbReference type="SAM" id="MobiDB-lite"/>
    </source>
</evidence>
<dbReference type="SUPFAM" id="SSF53474">
    <property type="entry name" value="alpha/beta-Hydrolases"/>
    <property type="match status" value="1"/>
</dbReference>
<name>A0A372ZN61_9ACTN</name>
<dbReference type="AlphaFoldDB" id="A0A372ZN61"/>
<keyword evidence="4" id="KW-1185">Reference proteome</keyword>
<comment type="caution">
    <text evidence="3">The sequence shown here is derived from an EMBL/GenBank/DDBJ whole genome shotgun (WGS) entry which is preliminary data.</text>
</comment>
<dbReference type="InterPro" id="IPR001375">
    <property type="entry name" value="Peptidase_S9_cat"/>
</dbReference>
<feature type="region of interest" description="Disordered" evidence="1">
    <location>
        <begin position="338"/>
        <end position="357"/>
    </location>
</feature>
<dbReference type="GO" id="GO:0006508">
    <property type="term" value="P:proteolysis"/>
    <property type="evidence" value="ECO:0007669"/>
    <property type="project" value="InterPro"/>
</dbReference>
<dbReference type="EMBL" id="QVIG01000001">
    <property type="protein sequence ID" value="RGD57318.1"/>
    <property type="molecule type" value="Genomic_DNA"/>
</dbReference>
<dbReference type="PANTHER" id="PTHR43056">
    <property type="entry name" value="PEPTIDASE S9 PROLYL OLIGOPEPTIDASE"/>
    <property type="match status" value="1"/>
</dbReference>
<gene>
    <name evidence="3" type="ORF">DR950_05495</name>
</gene>
<feature type="domain" description="Peptidase S9 prolyl oligopeptidase catalytic" evidence="2">
    <location>
        <begin position="397"/>
        <end position="591"/>
    </location>
</feature>
<dbReference type="GO" id="GO:0008236">
    <property type="term" value="F:serine-type peptidase activity"/>
    <property type="evidence" value="ECO:0007669"/>
    <property type="project" value="InterPro"/>
</dbReference>
<dbReference type="SUPFAM" id="SSF82171">
    <property type="entry name" value="DPP6 N-terminal domain-like"/>
    <property type="match status" value="1"/>
</dbReference>
<dbReference type="InterPro" id="IPR050585">
    <property type="entry name" value="Xaa-Pro_dipeptidyl-ppase/CocE"/>
</dbReference>
<dbReference type="Gene3D" id="3.40.50.1820">
    <property type="entry name" value="alpha/beta hydrolase"/>
    <property type="match status" value="1"/>
</dbReference>
<dbReference type="PANTHER" id="PTHR43056:SF5">
    <property type="entry name" value="PEPTIDASE S9 PROLYL OLIGOPEPTIDASE CATALYTIC DOMAIN-CONTAINING PROTEIN"/>
    <property type="match status" value="1"/>
</dbReference>
<dbReference type="Gene3D" id="2.120.10.30">
    <property type="entry name" value="TolB, C-terminal domain"/>
    <property type="match status" value="1"/>
</dbReference>
<dbReference type="InterPro" id="IPR011042">
    <property type="entry name" value="6-blade_b-propeller_TolB-like"/>
</dbReference>
<organism evidence="3 4">
    <name type="scientific">Kitasatospora xanthocidica</name>
    <dbReference type="NCBI Taxonomy" id="83382"/>
    <lineage>
        <taxon>Bacteria</taxon>
        <taxon>Bacillati</taxon>
        <taxon>Actinomycetota</taxon>
        <taxon>Actinomycetes</taxon>
        <taxon>Kitasatosporales</taxon>
        <taxon>Streptomycetaceae</taxon>
        <taxon>Kitasatospora</taxon>
    </lineage>
</organism>
<dbReference type="InterPro" id="IPR029058">
    <property type="entry name" value="AB_hydrolase_fold"/>
</dbReference>
<dbReference type="Pfam" id="PF00326">
    <property type="entry name" value="Peptidase_S9"/>
    <property type="match status" value="1"/>
</dbReference>
<evidence type="ECO:0000313" key="4">
    <source>
        <dbReference type="Proteomes" id="UP000263377"/>
    </source>
</evidence>
<dbReference type="Proteomes" id="UP000263377">
    <property type="component" value="Unassembled WGS sequence"/>
</dbReference>
<protein>
    <submittedName>
        <fullName evidence="3">S9 family peptidase</fullName>
    </submittedName>
</protein>
<reference evidence="3 4" key="1">
    <citation type="submission" date="2018-08" db="EMBL/GenBank/DDBJ databases">
        <title>Diversity &amp; Physiological Properties of Lignin-Decomposing Actinobacteria from Soil.</title>
        <authorList>
            <person name="Roh S.G."/>
            <person name="Kim S.B."/>
        </authorList>
    </citation>
    <scope>NUCLEOTIDE SEQUENCE [LARGE SCALE GENOMIC DNA]</scope>
    <source>
        <strain evidence="3 4">MMS17-GH009</strain>
    </source>
</reference>
<sequence length="596" mass="63120">MRSQDTGLSPAWVARKVVAYDELQAVAGSLWWLQSDPDHDGVRRVMCSEGSGNAFAVTPSDFSIGGELHAYGGGSFAVVEGAVWFVGDGGSLFRQPLGLTPDRIVSIRGSERYGDLAPGPDGSVFAVRGDGAADEIVAVTPAGDVQILVRSSEFLSCPRLAGDALAYLEWDRDQMPWDSCRLLLAGIRSGRPGAGRVVAGGSSESVVQPSWGPDGLLYFMSDRTGWWNLYRLRDDTVTPVLPIDADCAPAPWEAGYQSYGFAPDGTIVLTVLNGFSTELIAVDPTGGRRRLGPNLTSVKPYIAVDEGRLAVIGSSPSSAPGLWSLDLTAQADAPAVPVGTRSGGVPPRTPVPPSVDTARGTDGRVSFLLHRPAGITAPVPLLVRAHPGPTDDVPLRLDWTTQFFVSHGFAVAEVLYRGSTGRGRAFRQVLHGHWGEYDVEDCAAAAEHLRSTGVALPGAMFISGASAGGYTALQAASRPEPFAGATATSAIIDPARWELSVPEFQRPHAAALRGPAGAVTPERIRCPVLVIHGTADTITSAEEAMRFAQDLAALGGDHDSLLLEDGDHYLSAPAAREQALRAELDFYRRLMTRPRA</sequence>